<dbReference type="Proteomes" id="UP000811545">
    <property type="component" value="Unassembled WGS sequence"/>
</dbReference>
<feature type="domain" description="DNA methylase N-4/N-6" evidence="9">
    <location>
        <begin position="24"/>
        <end position="246"/>
    </location>
</feature>
<dbReference type="EMBL" id="QLTW01000142">
    <property type="protein sequence ID" value="MBT9145673.1"/>
    <property type="molecule type" value="Genomic_DNA"/>
</dbReference>
<dbReference type="AlphaFoldDB" id="A0A9E2BHI6"/>
<proteinExistence type="inferred from homology"/>
<evidence type="ECO:0000259" key="9">
    <source>
        <dbReference type="Pfam" id="PF01555"/>
    </source>
</evidence>
<comment type="similarity">
    <text evidence="1">Belongs to the N(4)/N(6)-methyltransferase family. N(4) subfamily.</text>
</comment>
<evidence type="ECO:0000256" key="5">
    <source>
        <dbReference type="ARBA" id="ARBA00022747"/>
    </source>
</evidence>
<sequence>MRFKHTLVIGDSENMEMLKDGSVGLVVTSPPYYQMRGELKYSNYDAYLEKMKNVFAEVYRVLRRGRICAVNVSSYTEDGVRYCIPAHFLVLLEGLGFTFCEEIIWVRPEGFVGAGGRRVGNVIQHPYPLYYYPNWLHETIWVVSKGDVKRGAKTQLGKLEDSVINIRKYIDYASTVWRIQPASNHGHCAMFPNVLAHNLIVFYSYVGDVILDPFVGSGTTMAEAKKVRRSSVGFEINGDYEALIKEKVGWLQTSFADEIEYEVIGGKNNE</sequence>
<evidence type="ECO:0000256" key="8">
    <source>
        <dbReference type="RuleBase" id="RU362026"/>
    </source>
</evidence>
<dbReference type="GO" id="GO:0009307">
    <property type="term" value="P:DNA restriction-modification system"/>
    <property type="evidence" value="ECO:0007669"/>
    <property type="project" value="UniProtKB-KW"/>
</dbReference>
<name>A0A9E2BHI6_PSYF1</name>
<evidence type="ECO:0000313" key="11">
    <source>
        <dbReference type="Proteomes" id="UP000811545"/>
    </source>
</evidence>
<dbReference type="InterPro" id="IPR002941">
    <property type="entry name" value="DNA_methylase_N4/N6"/>
</dbReference>
<protein>
    <recommendedName>
        <fullName evidence="8">Methyltransferase</fullName>
        <ecNumber evidence="8">2.1.1.-</ecNumber>
    </recommendedName>
</protein>
<keyword evidence="6" id="KW-0238">DNA-binding</keyword>
<evidence type="ECO:0000256" key="1">
    <source>
        <dbReference type="ARBA" id="ARBA00010203"/>
    </source>
</evidence>
<accession>A0A9E2BHI6</accession>
<keyword evidence="4" id="KW-0949">S-adenosyl-L-methionine</keyword>
<dbReference type="EC" id="2.1.1.-" evidence="8"/>
<dbReference type="GO" id="GO:0015667">
    <property type="term" value="F:site-specific DNA-methyltransferase (cytosine-N4-specific) activity"/>
    <property type="evidence" value="ECO:0007669"/>
    <property type="project" value="UniProtKB-EC"/>
</dbReference>
<keyword evidence="2" id="KW-0489">Methyltransferase</keyword>
<dbReference type="GO" id="GO:0008170">
    <property type="term" value="F:N-methyltransferase activity"/>
    <property type="evidence" value="ECO:0007669"/>
    <property type="project" value="InterPro"/>
</dbReference>
<organism evidence="10 11">
    <name type="scientific">Psychracetigena formicireducens</name>
    <dbReference type="NCBI Taxonomy" id="2986056"/>
    <lineage>
        <taxon>Bacteria</taxon>
        <taxon>Bacillati</taxon>
        <taxon>Candidatus Lithacetigenota</taxon>
        <taxon>Candidatus Psychracetigena</taxon>
    </lineage>
</organism>
<gene>
    <name evidence="10" type="ORF">DDT42_01548</name>
</gene>
<evidence type="ECO:0000256" key="6">
    <source>
        <dbReference type="ARBA" id="ARBA00023125"/>
    </source>
</evidence>
<dbReference type="PROSITE" id="PS00093">
    <property type="entry name" value="N4_MTASE"/>
    <property type="match status" value="1"/>
</dbReference>
<dbReference type="PRINTS" id="PR00508">
    <property type="entry name" value="S21N4MTFRASE"/>
</dbReference>
<dbReference type="InterPro" id="IPR001091">
    <property type="entry name" value="RM_Methyltransferase"/>
</dbReference>
<dbReference type="SUPFAM" id="SSF53335">
    <property type="entry name" value="S-adenosyl-L-methionine-dependent methyltransferases"/>
    <property type="match status" value="1"/>
</dbReference>
<dbReference type="Gene3D" id="3.40.50.150">
    <property type="entry name" value="Vaccinia Virus protein VP39"/>
    <property type="match status" value="1"/>
</dbReference>
<dbReference type="InterPro" id="IPR029063">
    <property type="entry name" value="SAM-dependent_MTases_sf"/>
</dbReference>
<comment type="caution">
    <text evidence="10">The sequence shown here is derived from an EMBL/GenBank/DDBJ whole genome shotgun (WGS) entry which is preliminary data.</text>
</comment>
<dbReference type="InterPro" id="IPR017985">
    <property type="entry name" value="MeTrfase_CN4_CS"/>
</dbReference>
<comment type="catalytic activity">
    <reaction evidence="7">
        <text>a 2'-deoxycytidine in DNA + S-adenosyl-L-methionine = an N(4)-methyl-2'-deoxycytidine in DNA + S-adenosyl-L-homocysteine + H(+)</text>
        <dbReference type="Rhea" id="RHEA:16857"/>
        <dbReference type="Rhea" id="RHEA-COMP:11369"/>
        <dbReference type="Rhea" id="RHEA-COMP:13674"/>
        <dbReference type="ChEBI" id="CHEBI:15378"/>
        <dbReference type="ChEBI" id="CHEBI:57856"/>
        <dbReference type="ChEBI" id="CHEBI:59789"/>
        <dbReference type="ChEBI" id="CHEBI:85452"/>
        <dbReference type="ChEBI" id="CHEBI:137933"/>
        <dbReference type="EC" id="2.1.1.113"/>
    </reaction>
</comment>
<keyword evidence="3" id="KW-0808">Transferase</keyword>
<dbReference type="GO" id="GO:0032259">
    <property type="term" value="P:methylation"/>
    <property type="evidence" value="ECO:0007669"/>
    <property type="project" value="UniProtKB-KW"/>
</dbReference>
<evidence type="ECO:0000256" key="4">
    <source>
        <dbReference type="ARBA" id="ARBA00022691"/>
    </source>
</evidence>
<evidence type="ECO:0000256" key="3">
    <source>
        <dbReference type="ARBA" id="ARBA00022679"/>
    </source>
</evidence>
<evidence type="ECO:0000313" key="10">
    <source>
        <dbReference type="EMBL" id="MBT9145673.1"/>
    </source>
</evidence>
<evidence type="ECO:0000256" key="7">
    <source>
        <dbReference type="ARBA" id="ARBA00049120"/>
    </source>
</evidence>
<dbReference type="GO" id="GO:0003677">
    <property type="term" value="F:DNA binding"/>
    <property type="evidence" value="ECO:0007669"/>
    <property type="project" value="UniProtKB-KW"/>
</dbReference>
<keyword evidence="5" id="KW-0680">Restriction system</keyword>
<evidence type="ECO:0000256" key="2">
    <source>
        <dbReference type="ARBA" id="ARBA00022603"/>
    </source>
</evidence>
<dbReference type="Pfam" id="PF01555">
    <property type="entry name" value="N6_N4_Mtase"/>
    <property type="match status" value="1"/>
</dbReference>
<reference evidence="10 11" key="1">
    <citation type="journal article" date="2021" name="bioRxiv">
        <title>Unique metabolic strategies in Hadean analogues reveal hints for primordial physiology.</title>
        <authorList>
            <person name="Nobu M.K."/>
            <person name="Nakai R."/>
            <person name="Tamazawa S."/>
            <person name="Mori H."/>
            <person name="Toyoda A."/>
            <person name="Ijiri A."/>
            <person name="Suzuki S."/>
            <person name="Kurokawa K."/>
            <person name="Kamagata Y."/>
            <person name="Tamaki H."/>
        </authorList>
    </citation>
    <scope>NUCLEOTIDE SEQUENCE [LARGE SCALE GENOMIC DNA]</scope>
    <source>
        <strain evidence="10">BS525</strain>
    </source>
</reference>